<sequence>MHTNLLHLFILPAAVVSGAAVVLRQQPLLAARDGVPSSLPHITSVQYSGDGCPSSAPAVDKSGNGFDDVSFRLNAFAVSGADVYSSTANCEVHVQASGASAGWQVGVSDVYVRGRLMLDPGAQMYFYITTFWSQGAANTVSFPFSFLKADPSLALLLPSQVTVRGNLENTGSSRSDQIATAHGLIPGDRIAWGPCTGSSGDIGILNVNFRTALQGGGNFGGKGGDSAVESWDYVWRRC</sequence>
<dbReference type="PANTHER" id="PTHR38847:SF1">
    <property type="entry name" value="PSEUDOURIDINE SYNTHASE RSUA_RLUA-LIKE DOMAIN-CONTAINING PROTEIN"/>
    <property type="match status" value="1"/>
</dbReference>
<evidence type="ECO:0000256" key="1">
    <source>
        <dbReference type="SAM" id="SignalP"/>
    </source>
</evidence>
<keyword evidence="1" id="KW-0732">Signal</keyword>
<keyword evidence="3" id="KW-1185">Reference proteome</keyword>
<evidence type="ECO:0000313" key="2">
    <source>
        <dbReference type="EMBL" id="KAK8059531.1"/>
    </source>
</evidence>
<accession>A0ABR1UKU5</accession>
<evidence type="ECO:0008006" key="4">
    <source>
        <dbReference type="Google" id="ProtNLM"/>
    </source>
</evidence>
<dbReference type="Proteomes" id="UP001446871">
    <property type="component" value="Unassembled WGS sequence"/>
</dbReference>
<reference evidence="2 3" key="1">
    <citation type="submission" date="2023-01" db="EMBL/GenBank/DDBJ databases">
        <title>Analysis of 21 Apiospora genomes using comparative genomics revels a genus with tremendous synthesis potential of carbohydrate active enzymes and secondary metabolites.</title>
        <authorList>
            <person name="Sorensen T."/>
        </authorList>
    </citation>
    <scope>NUCLEOTIDE SEQUENCE [LARGE SCALE GENOMIC DNA]</scope>
    <source>
        <strain evidence="2 3">CBS 83171</strain>
    </source>
</reference>
<name>A0ABR1UKU5_9PEZI</name>
<proteinExistence type="predicted"/>
<dbReference type="PANTHER" id="PTHR38847">
    <property type="match status" value="1"/>
</dbReference>
<dbReference type="InterPro" id="IPR025649">
    <property type="entry name" value="DUF4360"/>
</dbReference>
<protein>
    <recommendedName>
        <fullName evidence="4">Secreted protein</fullName>
    </recommendedName>
</protein>
<evidence type="ECO:0000313" key="3">
    <source>
        <dbReference type="Proteomes" id="UP001446871"/>
    </source>
</evidence>
<feature type="signal peptide" evidence="1">
    <location>
        <begin position="1"/>
        <end position="20"/>
    </location>
</feature>
<dbReference type="Pfam" id="PF14273">
    <property type="entry name" value="DUF4360"/>
    <property type="match status" value="1"/>
</dbReference>
<feature type="chain" id="PRO_5047443716" description="Secreted protein" evidence="1">
    <location>
        <begin position="21"/>
        <end position="238"/>
    </location>
</feature>
<comment type="caution">
    <text evidence="2">The sequence shown here is derived from an EMBL/GenBank/DDBJ whole genome shotgun (WGS) entry which is preliminary data.</text>
</comment>
<dbReference type="EMBL" id="JAQQWM010000006">
    <property type="protein sequence ID" value="KAK8059531.1"/>
    <property type="molecule type" value="Genomic_DNA"/>
</dbReference>
<organism evidence="2 3">
    <name type="scientific">Apiospora saccharicola</name>
    <dbReference type="NCBI Taxonomy" id="335842"/>
    <lineage>
        <taxon>Eukaryota</taxon>
        <taxon>Fungi</taxon>
        <taxon>Dikarya</taxon>
        <taxon>Ascomycota</taxon>
        <taxon>Pezizomycotina</taxon>
        <taxon>Sordariomycetes</taxon>
        <taxon>Xylariomycetidae</taxon>
        <taxon>Amphisphaeriales</taxon>
        <taxon>Apiosporaceae</taxon>
        <taxon>Apiospora</taxon>
    </lineage>
</organism>
<gene>
    <name evidence="2" type="ORF">PG996_009461</name>
</gene>